<protein>
    <recommendedName>
        <fullName evidence="8">Glycosyltransferase family 92 protein</fullName>
        <ecNumber evidence="8">2.4.1.-</ecNumber>
    </recommendedName>
</protein>
<evidence type="ECO:0000256" key="2">
    <source>
        <dbReference type="ARBA" id="ARBA00007647"/>
    </source>
</evidence>
<evidence type="ECO:0000256" key="5">
    <source>
        <dbReference type="ARBA" id="ARBA00022692"/>
    </source>
</evidence>
<dbReference type="GO" id="GO:0016757">
    <property type="term" value="F:glycosyltransferase activity"/>
    <property type="evidence" value="ECO:0007669"/>
    <property type="project" value="UniProtKB-UniRule"/>
</dbReference>
<dbReference type="GO" id="GO:0016020">
    <property type="term" value="C:membrane"/>
    <property type="evidence" value="ECO:0007669"/>
    <property type="project" value="UniProtKB-SubCell"/>
</dbReference>
<evidence type="ECO:0000256" key="3">
    <source>
        <dbReference type="ARBA" id="ARBA00022676"/>
    </source>
</evidence>
<dbReference type="AlphaFoldDB" id="A0AA36GHM8"/>
<proteinExistence type="inferred from homology"/>
<dbReference type="GO" id="GO:0005737">
    <property type="term" value="C:cytoplasm"/>
    <property type="evidence" value="ECO:0007669"/>
    <property type="project" value="TreeGrafter"/>
</dbReference>
<keyword evidence="4 8" id="KW-0808">Transferase</keyword>
<dbReference type="Proteomes" id="UP001176961">
    <property type="component" value="Unassembled WGS sequence"/>
</dbReference>
<evidence type="ECO:0000256" key="4">
    <source>
        <dbReference type="ARBA" id="ARBA00022679"/>
    </source>
</evidence>
<accession>A0AA36GHM8</accession>
<sequence length="335" mass="39239">MAKTENKSLPNHAKECISFYDLLQKGRKAKVGKLFYLKARTSLTPISAYAYSDYSVVTLEASGWFGRKVYCHYFDANWDKLNLSVESVIFPEHSVHCCRHPEAFYMGITENKNDEVALKVPVLDRTVDRPLYNLSVCLAPLYGNESKWLLLTELIEHHKLQGVQHFYVYVKDIDDYSRLVIDDYEKSGEIEVVYFTKEQDRLGMDWHLVGVVGEFTLKKHLPTLVFRNTSAVAPPGYIAKSVIDPRRVVFMHIHEARLYFPGYKRLRVPPDKVLIRHYRDLYDNFGRPWLVPSIQSRMDELKSFGNFTMTEYPTTLMLKLYKNVRRRLSQVYKWS</sequence>
<dbReference type="PANTHER" id="PTHR21461">
    <property type="entry name" value="GLYCOSYLTRANSFERASE FAMILY 92 PROTEIN"/>
    <property type="match status" value="1"/>
</dbReference>
<keyword evidence="7" id="KW-0472">Membrane</keyword>
<dbReference type="InterPro" id="IPR008166">
    <property type="entry name" value="Glyco_transf_92"/>
</dbReference>
<dbReference type="EMBL" id="CATQJL010000001">
    <property type="protein sequence ID" value="CAJ0588771.1"/>
    <property type="molecule type" value="Genomic_DNA"/>
</dbReference>
<evidence type="ECO:0000256" key="8">
    <source>
        <dbReference type="RuleBase" id="RU366017"/>
    </source>
</evidence>
<organism evidence="9 10">
    <name type="scientific">Cylicocyclus nassatus</name>
    <name type="common">Nematode worm</name>
    <dbReference type="NCBI Taxonomy" id="53992"/>
    <lineage>
        <taxon>Eukaryota</taxon>
        <taxon>Metazoa</taxon>
        <taxon>Ecdysozoa</taxon>
        <taxon>Nematoda</taxon>
        <taxon>Chromadorea</taxon>
        <taxon>Rhabditida</taxon>
        <taxon>Rhabditina</taxon>
        <taxon>Rhabditomorpha</taxon>
        <taxon>Strongyloidea</taxon>
        <taxon>Strongylidae</taxon>
        <taxon>Cylicocyclus</taxon>
    </lineage>
</organism>
<dbReference type="EC" id="2.4.1.-" evidence="8"/>
<comment type="similarity">
    <text evidence="2 8">Belongs to the glycosyltransferase 92 family.</text>
</comment>
<keyword evidence="5" id="KW-0812">Transmembrane</keyword>
<evidence type="ECO:0000256" key="1">
    <source>
        <dbReference type="ARBA" id="ARBA00004167"/>
    </source>
</evidence>
<evidence type="ECO:0000313" key="9">
    <source>
        <dbReference type="EMBL" id="CAJ0588771.1"/>
    </source>
</evidence>
<keyword evidence="6" id="KW-1133">Transmembrane helix</keyword>
<gene>
    <name evidence="9" type="ORF">CYNAS_LOCUS754</name>
</gene>
<evidence type="ECO:0000256" key="7">
    <source>
        <dbReference type="ARBA" id="ARBA00023136"/>
    </source>
</evidence>
<name>A0AA36GHM8_CYLNA</name>
<keyword evidence="3 8" id="KW-0328">Glycosyltransferase</keyword>
<keyword evidence="10" id="KW-1185">Reference proteome</keyword>
<reference evidence="9" key="1">
    <citation type="submission" date="2023-07" db="EMBL/GenBank/DDBJ databases">
        <authorList>
            <consortium name="CYATHOMIX"/>
        </authorList>
    </citation>
    <scope>NUCLEOTIDE SEQUENCE</scope>
    <source>
        <strain evidence="9">N/A</strain>
    </source>
</reference>
<comment type="subcellular location">
    <subcellularLocation>
        <location evidence="1">Membrane</location>
        <topology evidence="1">Single-pass membrane protein</topology>
    </subcellularLocation>
</comment>
<evidence type="ECO:0000313" key="10">
    <source>
        <dbReference type="Proteomes" id="UP001176961"/>
    </source>
</evidence>
<evidence type="ECO:0000256" key="6">
    <source>
        <dbReference type="ARBA" id="ARBA00022989"/>
    </source>
</evidence>
<dbReference type="PANTHER" id="PTHR21461:SF40">
    <property type="entry name" value="GLYCOSYLTRANSFERASE FAMILY 92 PROTEIN"/>
    <property type="match status" value="1"/>
</dbReference>
<comment type="caution">
    <text evidence="9">The sequence shown here is derived from an EMBL/GenBank/DDBJ whole genome shotgun (WGS) entry which is preliminary data.</text>
</comment>
<dbReference type="Pfam" id="PF01697">
    <property type="entry name" value="Glyco_transf_92"/>
    <property type="match status" value="2"/>
</dbReference>